<protein>
    <submittedName>
        <fullName evidence="2">Uncharacterized protein</fullName>
    </submittedName>
</protein>
<gene>
    <name evidence="2" type="ORF">EVAR_37046_1</name>
</gene>
<evidence type="ECO:0000313" key="3">
    <source>
        <dbReference type="Proteomes" id="UP000299102"/>
    </source>
</evidence>
<dbReference type="Proteomes" id="UP000299102">
    <property type="component" value="Unassembled WGS sequence"/>
</dbReference>
<proteinExistence type="predicted"/>
<evidence type="ECO:0000313" key="2">
    <source>
        <dbReference type="EMBL" id="GBP49961.1"/>
    </source>
</evidence>
<feature type="region of interest" description="Disordered" evidence="1">
    <location>
        <begin position="16"/>
        <end position="55"/>
    </location>
</feature>
<organism evidence="2 3">
    <name type="scientific">Eumeta variegata</name>
    <name type="common">Bagworm moth</name>
    <name type="synonym">Eumeta japonica</name>
    <dbReference type="NCBI Taxonomy" id="151549"/>
    <lineage>
        <taxon>Eukaryota</taxon>
        <taxon>Metazoa</taxon>
        <taxon>Ecdysozoa</taxon>
        <taxon>Arthropoda</taxon>
        <taxon>Hexapoda</taxon>
        <taxon>Insecta</taxon>
        <taxon>Pterygota</taxon>
        <taxon>Neoptera</taxon>
        <taxon>Endopterygota</taxon>
        <taxon>Lepidoptera</taxon>
        <taxon>Glossata</taxon>
        <taxon>Ditrysia</taxon>
        <taxon>Tineoidea</taxon>
        <taxon>Psychidae</taxon>
        <taxon>Oiketicinae</taxon>
        <taxon>Eumeta</taxon>
    </lineage>
</organism>
<accession>A0A4C1WFN4</accession>
<comment type="caution">
    <text evidence="2">The sequence shown here is derived from an EMBL/GenBank/DDBJ whole genome shotgun (WGS) entry which is preliminary data.</text>
</comment>
<reference evidence="2 3" key="1">
    <citation type="journal article" date="2019" name="Commun. Biol.">
        <title>The bagworm genome reveals a unique fibroin gene that provides high tensile strength.</title>
        <authorList>
            <person name="Kono N."/>
            <person name="Nakamura H."/>
            <person name="Ohtoshi R."/>
            <person name="Tomita M."/>
            <person name="Numata K."/>
            <person name="Arakawa K."/>
        </authorList>
    </citation>
    <scope>NUCLEOTIDE SEQUENCE [LARGE SCALE GENOMIC DNA]</scope>
</reference>
<sequence length="153" mass="17094">MAQVYVYTMRLRYERRQSRRGIDRPGGGPRRRGVNTDFTGRQPPPAARRPPAGRLSTSELTHWNFGCLKNVSRLLDARSEWDYLAKSETTRTDAQCDAPHQPSSGGGRPHRDPVSRADTCCAGALNSRADRCDIALYLSLEAIERSIYESGLS</sequence>
<dbReference type="AlphaFoldDB" id="A0A4C1WFN4"/>
<feature type="region of interest" description="Disordered" evidence="1">
    <location>
        <begin position="88"/>
        <end position="115"/>
    </location>
</feature>
<evidence type="ECO:0000256" key="1">
    <source>
        <dbReference type="SAM" id="MobiDB-lite"/>
    </source>
</evidence>
<keyword evidence="3" id="KW-1185">Reference proteome</keyword>
<name>A0A4C1WFN4_EUMVA</name>
<dbReference type="EMBL" id="BGZK01000555">
    <property type="protein sequence ID" value="GBP49961.1"/>
    <property type="molecule type" value="Genomic_DNA"/>
</dbReference>